<gene>
    <name evidence="1" type="ordered locus">Sph21_0778</name>
</gene>
<dbReference type="STRING" id="743722.Sph21_0778"/>
<proteinExistence type="predicted"/>
<dbReference type="AlphaFoldDB" id="F4CAS9"/>
<protein>
    <submittedName>
        <fullName evidence="1">Uncharacterized protein</fullName>
    </submittedName>
</protein>
<reference evidence="1" key="1">
    <citation type="submission" date="2011-03" db="EMBL/GenBank/DDBJ databases">
        <title>Complete sequence of Sphingobacterium sp. 21.</title>
        <authorList>
            <consortium name="US DOE Joint Genome Institute"/>
            <person name="Lucas S."/>
            <person name="Copeland A."/>
            <person name="Lapidus A."/>
            <person name="Cheng J.-F."/>
            <person name="Goodwin L."/>
            <person name="Pitluck S."/>
            <person name="Davenport K."/>
            <person name="Detter J.C."/>
            <person name="Han C."/>
            <person name="Tapia R."/>
            <person name="Land M."/>
            <person name="Hauser L."/>
            <person name="Kyrpides N."/>
            <person name="Ivanova N."/>
            <person name="Ovchinnikova G."/>
            <person name="Pagani I."/>
            <person name="Siebers A.K."/>
            <person name="Allgaier M."/>
            <person name="Thelen M.P."/>
            <person name="Hugenholtz P."/>
            <person name="Woyke T."/>
        </authorList>
    </citation>
    <scope>NUCLEOTIDE SEQUENCE</scope>
    <source>
        <strain evidence="1">21</strain>
    </source>
</reference>
<accession>F4CAS9</accession>
<dbReference type="EMBL" id="CP002584">
    <property type="protein sequence ID" value="ADZ77355.1"/>
    <property type="molecule type" value="Genomic_DNA"/>
</dbReference>
<sequence length="49" mass="5831">MREGQNKFFLIKKGILVKNLANAWFLSSTTKKSAKWILFFDNLNFLFFN</sequence>
<dbReference type="PATRIC" id="fig|743722.3.peg.833"/>
<name>F4CAS9_SPHS2</name>
<organism evidence="1">
    <name type="scientific">Sphingobacterium sp. (strain 21)</name>
    <dbReference type="NCBI Taxonomy" id="743722"/>
    <lineage>
        <taxon>Bacteria</taxon>
        <taxon>Pseudomonadati</taxon>
        <taxon>Bacteroidota</taxon>
        <taxon>Sphingobacteriia</taxon>
        <taxon>Sphingobacteriales</taxon>
        <taxon>Sphingobacteriaceae</taxon>
        <taxon>Sphingobacterium</taxon>
    </lineage>
</organism>
<dbReference type="HOGENOM" id="CLU_3140805_0_0_10"/>
<evidence type="ECO:0000313" key="1">
    <source>
        <dbReference type="EMBL" id="ADZ77355.1"/>
    </source>
</evidence>
<dbReference type="KEGG" id="shg:Sph21_0778"/>